<accession>A0AAV5UB30</accession>
<dbReference type="Proteomes" id="UP001432027">
    <property type="component" value="Unassembled WGS sequence"/>
</dbReference>
<feature type="region of interest" description="Disordered" evidence="1">
    <location>
        <begin position="161"/>
        <end position="198"/>
    </location>
</feature>
<organism evidence="2 3">
    <name type="scientific">Pristionchus entomophagus</name>
    <dbReference type="NCBI Taxonomy" id="358040"/>
    <lineage>
        <taxon>Eukaryota</taxon>
        <taxon>Metazoa</taxon>
        <taxon>Ecdysozoa</taxon>
        <taxon>Nematoda</taxon>
        <taxon>Chromadorea</taxon>
        <taxon>Rhabditida</taxon>
        <taxon>Rhabditina</taxon>
        <taxon>Diplogasteromorpha</taxon>
        <taxon>Diplogasteroidea</taxon>
        <taxon>Neodiplogasteridae</taxon>
        <taxon>Pristionchus</taxon>
    </lineage>
</organism>
<evidence type="ECO:0000313" key="2">
    <source>
        <dbReference type="EMBL" id="GMT03752.1"/>
    </source>
</evidence>
<feature type="compositionally biased region" description="Basic and acidic residues" evidence="1">
    <location>
        <begin position="245"/>
        <end position="255"/>
    </location>
</feature>
<sequence length="472" mass="54185">IQSADANGTGKNGSIEQIGEQGQLDELVRINSEQRVELQRRQAEIVHGMNREAEYKKRIRELEDKEREMRFDRASFVLMKKRMEDIENEKERAYTKVAQLEKELSSVKAEMVASEAKAIKLAEDLNEAKEVALRENVQLTREKLEAKDAVARLESELNSAKEQLEESLDEDRMLQIEPPTKKSRNESVEQKELKEEEKNDEAIALILDTFSEGDASHDEDEDYKPNKRQRAKKTDGNRTSRRRGERSGERRKERVSTGTGRNGRKEKAANACNKVELIGKIIRASEVLFVHPITEEELAGMTRDQREHLLISGERGRLIKAGLGQLKINNAMSNLRNALRWYEKKLLPEGQEEEVQVLLTRKRTPKESMPGSSQASAVHDFSDLSCEALEGLLIERYHSLGSSVTIDKLRKHSSEQNVLFLASCMARTTFNRQRTNNLKREIYDILSKLFIYWGKETPTIKLEEEDCNFLEA</sequence>
<name>A0AAV5UB30_9BILA</name>
<dbReference type="EMBL" id="BTSX01000006">
    <property type="protein sequence ID" value="GMT03752.1"/>
    <property type="molecule type" value="Genomic_DNA"/>
</dbReference>
<proteinExistence type="predicted"/>
<evidence type="ECO:0000313" key="3">
    <source>
        <dbReference type="Proteomes" id="UP001432027"/>
    </source>
</evidence>
<reference evidence="2" key="1">
    <citation type="submission" date="2023-10" db="EMBL/GenBank/DDBJ databases">
        <title>Genome assembly of Pristionchus species.</title>
        <authorList>
            <person name="Yoshida K."/>
            <person name="Sommer R.J."/>
        </authorList>
    </citation>
    <scope>NUCLEOTIDE SEQUENCE</scope>
    <source>
        <strain evidence="2">RS0144</strain>
    </source>
</reference>
<keyword evidence="3" id="KW-1185">Reference proteome</keyword>
<feature type="non-terminal residue" evidence="2">
    <location>
        <position position="1"/>
    </location>
</feature>
<dbReference type="AlphaFoldDB" id="A0AAV5UB30"/>
<comment type="caution">
    <text evidence="2">The sequence shown here is derived from an EMBL/GenBank/DDBJ whole genome shotgun (WGS) entry which is preliminary data.</text>
</comment>
<feature type="compositionally biased region" description="Basic and acidic residues" evidence="1">
    <location>
        <begin position="170"/>
        <end position="198"/>
    </location>
</feature>
<evidence type="ECO:0000256" key="1">
    <source>
        <dbReference type="SAM" id="MobiDB-lite"/>
    </source>
</evidence>
<gene>
    <name evidence="2" type="ORF">PENTCL1PPCAC_25926</name>
</gene>
<protein>
    <submittedName>
        <fullName evidence="2">Uncharacterized protein</fullName>
    </submittedName>
</protein>
<feature type="region of interest" description="Disordered" evidence="1">
    <location>
        <begin position="210"/>
        <end position="268"/>
    </location>
</feature>